<name>A0AAF0BMX5_9PROT</name>
<keyword evidence="2" id="KW-0812">Transmembrane</keyword>
<dbReference type="Gene3D" id="1.10.540.10">
    <property type="entry name" value="Acyl-CoA dehydrogenase/oxidase, N-terminal domain"/>
    <property type="match status" value="1"/>
</dbReference>
<dbReference type="InterPro" id="IPR036250">
    <property type="entry name" value="AcylCo_DH-like_C"/>
</dbReference>
<organism evidence="5 6">
    <name type="scientific">Gimibacter soli</name>
    <dbReference type="NCBI Taxonomy" id="3024400"/>
    <lineage>
        <taxon>Bacteria</taxon>
        <taxon>Pseudomonadati</taxon>
        <taxon>Pseudomonadota</taxon>
        <taxon>Alphaproteobacteria</taxon>
        <taxon>Kordiimonadales</taxon>
        <taxon>Temperatibacteraceae</taxon>
        <taxon>Gimibacter</taxon>
    </lineage>
</organism>
<gene>
    <name evidence="5" type="ORF">PH603_05430</name>
</gene>
<evidence type="ECO:0000313" key="6">
    <source>
        <dbReference type="Proteomes" id="UP001217500"/>
    </source>
</evidence>
<evidence type="ECO:0000259" key="3">
    <source>
        <dbReference type="Pfam" id="PF02771"/>
    </source>
</evidence>
<evidence type="ECO:0000256" key="1">
    <source>
        <dbReference type="ARBA" id="ARBA00023002"/>
    </source>
</evidence>
<feature type="transmembrane region" description="Helical" evidence="2">
    <location>
        <begin position="228"/>
        <end position="252"/>
    </location>
</feature>
<dbReference type="InterPro" id="IPR013786">
    <property type="entry name" value="AcylCoA_DH/ox_N"/>
</dbReference>
<dbReference type="RefSeq" id="WP_289504975.1">
    <property type="nucleotide sequence ID" value="NZ_CP116805.1"/>
</dbReference>
<dbReference type="InterPro" id="IPR037069">
    <property type="entry name" value="AcylCoA_DH/ox_N_sf"/>
</dbReference>
<dbReference type="Proteomes" id="UP001217500">
    <property type="component" value="Chromosome"/>
</dbReference>
<reference evidence="5" key="1">
    <citation type="submission" date="2023-01" db="EMBL/GenBank/DDBJ databases">
        <title>The genome sequence of Kordiimonadaceae bacterium 6D33.</title>
        <authorList>
            <person name="Liu Y."/>
        </authorList>
    </citation>
    <scope>NUCLEOTIDE SEQUENCE</scope>
    <source>
        <strain evidence="5">6D33</strain>
    </source>
</reference>
<evidence type="ECO:0000313" key="5">
    <source>
        <dbReference type="EMBL" id="WCL55200.1"/>
    </source>
</evidence>
<sequence>MNHQSKTIDLQAILAELGPRFAERSAALEASDSFVFDNYAELKMRGVFSAQVPTDLGGAGVKYSEVAAFLRGLAGYCPSTALALSMHQHLVSAASKNHRDGKPGAALLSKVLEGELVLVSTGANDWLDSGGEAVKVEGGYRINAFKAFASGSPVGDLAITSCAFNCPVDGPSVIHFPMSLKAEGVKLMGDWESMGMRATGSQSIQFKDVFVADAAVGMKRPRGPFHPAFAVIVSVAMPLIMSVYVGIAEAAAAIARKQASRRPADAVAAIQLGELENLLTTAQLAVDSMVALADDLKFAPSAELASQVLVRKSIAANHVVAATEKALEVAGGAGFFRKHGLERLLRDVHAGQFHPLPEKRQQLFTGRLAAGLPPVESSFGN</sequence>
<dbReference type="InterPro" id="IPR046373">
    <property type="entry name" value="Acyl-CoA_Oxase/DH_mid-dom_sf"/>
</dbReference>
<dbReference type="PANTHER" id="PTHR43884:SF12">
    <property type="entry name" value="ISOVALERYL-COA DEHYDROGENASE, MITOCHONDRIAL-RELATED"/>
    <property type="match status" value="1"/>
</dbReference>
<dbReference type="Gene3D" id="1.20.140.10">
    <property type="entry name" value="Butyryl-CoA Dehydrogenase, subunit A, domain 3"/>
    <property type="match status" value="1"/>
</dbReference>
<dbReference type="PANTHER" id="PTHR43884">
    <property type="entry name" value="ACYL-COA DEHYDROGENASE"/>
    <property type="match status" value="1"/>
</dbReference>
<dbReference type="GO" id="GO:0006552">
    <property type="term" value="P:L-leucine catabolic process"/>
    <property type="evidence" value="ECO:0007669"/>
    <property type="project" value="TreeGrafter"/>
</dbReference>
<keyword evidence="1" id="KW-0560">Oxidoreductase</keyword>
<evidence type="ECO:0000259" key="4">
    <source>
        <dbReference type="Pfam" id="PF08028"/>
    </source>
</evidence>
<keyword evidence="6" id="KW-1185">Reference proteome</keyword>
<dbReference type="SUPFAM" id="SSF47203">
    <property type="entry name" value="Acyl-CoA dehydrogenase C-terminal domain-like"/>
    <property type="match status" value="1"/>
</dbReference>
<dbReference type="AlphaFoldDB" id="A0AAF0BMX5"/>
<dbReference type="SUPFAM" id="SSF56645">
    <property type="entry name" value="Acyl-CoA dehydrogenase NM domain-like"/>
    <property type="match status" value="1"/>
</dbReference>
<dbReference type="InterPro" id="IPR009100">
    <property type="entry name" value="AcylCoA_DH/oxidase_NM_dom_sf"/>
</dbReference>
<dbReference type="GO" id="GO:0050660">
    <property type="term" value="F:flavin adenine dinucleotide binding"/>
    <property type="evidence" value="ECO:0007669"/>
    <property type="project" value="InterPro"/>
</dbReference>
<dbReference type="GO" id="GO:0008470">
    <property type="term" value="F:3-methylbutanoyl-CoA dehydrogenase activity"/>
    <property type="evidence" value="ECO:0007669"/>
    <property type="project" value="TreeGrafter"/>
</dbReference>
<dbReference type="Pfam" id="PF02771">
    <property type="entry name" value="Acyl-CoA_dh_N"/>
    <property type="match status" value="1"/>
</dbReference>
<keyword evidence="2" id="KW-0472">Membrane</keyword>
<dbReference type="Gene3D" id="2.40.110.10">
    <property type="entry name" value="Butyryl-CoA Dehydrogenase, subunit A, domain 2"/>
    <property type="match status" value="1"/>
</dbReference>
<accession>A0AAF0BMX5</accession>
<dbReference type="Pfam" id="PF08028">
    <property type="entry name" value="Acyl-CoA_dh_2"/>
    <property type="match status" value="1"/>
</dbReference>
<feature type="domain" description="Acyl-CoA dehydrogenase/oxidase N-terminal" evidence="3">
    <location>
        <begin position="23"/>
        <end position="93"/>
    </location>
</feature>
<evidence type="ECO:0000256" key="2">
    <source>
        <dbReference type="SAM" id="Phobius"/>
    </source>
</evidence>
<dbReference type="KEGG" id="gso:PH603_05430"/>
<dbReference type="InterPro" id="IPR013107">
    <property type="entry name" value="Acyl-CoA_DH_C"/>
</dbReference>
<dbReference type="PIRSF" id="PIRSF016578">
    <property type="entry name" value="HsaA"/>
    <property type="match status" value="1"/>
</dbReference>
<protein>
    <submittedName>
        <fullName evidence="5">Acyl-CoA/acyl-ACP dehydrogenase</fullName>
    </submittedName>
</protein>
<feature type="domain" description="Acyl-CoA dehydrogenase C-terminal" evidence="4">
    <location>
        <begin position="242"/>
        <end position="354"/>
    </location>
</feature>
<keyword evidence="2" id="KW-1133">Transmembrane helix</keyword>
<dbReference type="EMBL" id="CP116805">
    <property type="protein sequence ID" value="WCL55200.1"/>
    <property type="molecule type" value="Genomic_DNA"/>
</dbReference>
<proteinExistence type="predicted"/>